<reference evidence="1 2" key="1">
    <citation type="submission" date="2023-03" db="EMBL/GenBank/DDBJ databases">
        <title>Thalassotalea loyana LMG 22536T draft genome sequence.</title>
        <authorList>
            <person name="Sawabe T."/>
        </authorList>
    </citation>
    <scope>NUCLEOTIDE SEQUENCE [LARGE SCALE GENOMIC DNA]</scope>
    <source>
        <strain evidence="1 2">LMG 22536</strain>
    </source>
</reference>
<organism evidence="1 2">
    <name type="scientific">Thalassotalea loyana</name>
    <dbReference type="NCBI Taxonomy" id="280483"/>
    <lineage>
        <taxon>Bacteria</taxon>
        <taxon>Pseudomonadati</taxon>
        <taxon>Pseudomonadota</taxon>
        <taxon>Gammaproteobacteria</taxon>
        <taxon>Alteromonadales</taxon>
        <taxon>Colwelliaceae</taxon>
        <taxon>Thalassotalea</taxon>
    </lineage>
</organism>
<sequence length="104" mass="11920">MTFASTEELQAARRQWARNFGQISRAQLEKGIERLKREMERGNKTFEWPNIPAFIGLCKQSSPPEHKVFDASKALPAKPWAERQAQATLHIQGIKRSIFKKAAK</sequence>
<name>A0ABQ6HBV4_9GAMM</name>
<dbReference type="EMBL" id="BSSV01000002">
    <property type="protein sequence ID" value="GLX85087.1"/>
    <property type="molecule type" value="Genomic_DNA"/>
</dbReference>
<proteinExistence type="predicted"/>
<comment type="caution">
    <text evidence="1">The sequence shown here is derived from an EMBL/GenBank/DDBJ whole genome shotgun (WGS) entry which is preliminary data.</text>
</comment>
<keyword evidence="2" id="KW-1185">Reference proteome</keyword>
<evidence type="ECO:0000313" key="2">
    <source>
        <dbReference type="Proteomes" id="UP001157134"/>
    </source>
</evidence>
<protein>
    <submittedName>
        <fullName evidence="1">Uncharacterized protein</fullName>
    </submittedName>
</protein>
<gene>
    <name evidence="1" type="ORF">tloyanaT_13390</name>
</gene>
<evidence type="ECO:0000313" key="1">
    <source>
        <dbReference type="EMBL" id="GLX85087.1"/>
    </source>
</evidence>
<dbReference type="Proteomes" id="UP001157134">
    <property type="component" value="Unassembled WGS sequence"/>
</dbReference>
<accession>A0ABQ6HBV4</accession>